<evidence type="ECO:0000313" key="1">
    <source>
        <dbReference type="EMBL" id="TPD69972.1"/>
    </source>
</evidence>
<name>A0A501QC71_9FLAO</name>
<protein>
    <submittedName>
        <fullName evidence="1">Vancomycin B-type resistance protein</fullName>
    </submittedName>
</protein>
<dbReference type="InterPro" id="IPR052913">
    <property type="entry name" value="Glycopeptide_resist_protein"/>
</dbReference>
<dbReference type="PANTHER" id="PTHR35788">
    <property type="entry name" value="EXPORTED PROTEIN-RELATED"/>
    <property type="match status" value="1"/>
</dbReference>
<organism evidence="1 2">
    <name type="scientific">Flavobacterium microcysteis</name>
    <dbReference type="NCBI Taxonomy" id="2596891"/>
    <lineage>
        <taxon>Bacteria</taxon>
        <taxon>Pseudomonadati</taxon>
        <taxon>Bacteroidota</taxon>
        <taxon>Flavobacteriia</taxon>
        <taxon>Flavobacteriales</taxon>
        <taxon>Flavobacteriaceae</taxon>
        <taxon>Flavobacterium</taxon>
    </lineage>
</organism>
<sequence>MRKSTKVKKFIPTVVKLKFRVIKRQITDLKFISKNRFAKKRPQENVSGFSITIEQEIKKGTFLENKIHNLKLAFKTINEICIYPDELFSFWKTVGYPSEKNGFKKGRNIVNQKISEEVGGGLCQLSGIIYHTALTANLQILERHNHSVDIYSEEDRFTPLGADATVVYGYKDLRIKNNTDFPIQFKIEIEGSHISCSLNSHKEIEEHHVTFNTIDKGKKTEVVTFIENKKVAISFYNKLRS</sequence>
<proteinExistence type="predicted"/>
<gene>
    <name evidence="1" type="ORF">FJA49_08700</name>
</gene>
<dbReference type="InterPro" id="IPR007391">
    <property type="entry name" value="Vancomycin_resist_VanW"/>
</dbReference>
<dbReference type="PANTHER" id="PTHR35788:SF1">
    <property type="entry name" value="EXPORTED PROTEIN"/>
    <property type="match status" value="1"/>
</dbReference>
<comment type="caution">
    <text evidence="1">The sequence shown here is derived from an EMBL/GenBank/DDBJ whole genome shotgun (WGS) entry which is preliminary data.</text>
</comment>
<dbReference type="AlphaFoldDB" id="A0A501QC71"/>
<accession>A0A501QC71</accession>
<dbReference type="Proteomes" id="UP000319175">
    <property type="component" value="Unassembled WGS sequence"/>
</dbReference>
<evidence type="ECO:0000313" key="2">
    <source>
        <dbReference type="Proteomes" id="UP000319175"/>
    </source>
</evidence>
<keyword evidence="2" id="KW-1185">Reference proteome</keyword>
<reference evidence="1 2" key="2">
    <citation type="submission" date="2019-06" db="EMBL/GenBank/DDBJ databases">
        <authorList>
            <person name="Seo Y."/>
        </authorList>
    </citation>
    <scope>NUCLEOTIDE SEQUENCE [LARGE SCALE GENOMIC DNA]</scope>
    <source>
        <strain evidence="1 2">MaA-Y11</strain>
    </source>
</reference>
<dbReference type="Pfam" id="PF04294">
    <property type="entry name" value="VanW"/>
    <property type="match status" value="1"/>
</dbReference>
<dbReference type="EMBL" id="VFJE01000053">
    <property type="protein sequence ID" value="TPD69972.1"/>
    <property type="molecule type" value="Genomic_DNA"/>
</dbReference>
<reference evidence="1 2" key="1">
    <citation type="submission" date="2019-06" db="EMBL/GenBank/DDBJ databases">
        <title>Flavobacterium sp. MaA-Y11 from geoumgang.</title>
        <authorList>
            <person name="Jeong S."/>
        </authorList>
    </citation>
    <scope>NUCLEOTIDE SEQUENCE [LARGE SCALE GENOMIC DNA]</scope>
    <source>
        <strain evidence="1 2">MaA-Y11</strain>
    </source>
</reference>